<dbReference type="Pfam" id="PF05929">
    <property type="entry name" value="Phage_GPO"/>
    <property type="match status" value="1"/>
</dbReference>
<dbReference type="EMBL" id="CP058554">
    <property type="protein sequence ID" value="QMV73582.1"/>
    <property type="molecule type" value="Genomic_DNA"/>
</dbReference>
<protein>
    <submittedName>
        <fullName evidence="2">GPO family capsid scaffolding protein</fullName>
    </submittedName>
</protein>
<accession>A0A7G5EHV7</accession>
<organism evidence="2 3">
    <name type="scientific">Comamonas piscis</name>
    <dbReference type="NCBI Taxonomy" id="1562974"/>
    <lineage>
        <taxon>Bacteria</taxon>
        <taxon>Pseudomonadati</taxon>
        <taxon>Pseudomonadota</taxon>
        <taxon>Betaproteobacteria</taxon>
        <taxon>Burkholderiales</taxon>
        <taxon>Comamonadaceae</taxon>
        <taxon>Comamonas</taxon>
    </lineage>
</organism>
<evidence type="ECO:0000256" key="1">
    <source>
        <dbReference type="SAM" id="MobiDB-lite"/>
    </source>
</evidence>
<proteinExistence type="predicted"/>
<evidence type="ECO:0000313" key="3">
    <source>
        <dbReference type="Proteomes" id="UP000515240"/>
    </source>
</evidence>
<dbReference type="Proteomes" id="UP000515240">
    <property type="component" value="Chromosome"/>
</dbReference>
<dbReference type="KEGG" id="cpis:HS961_12510"/>
<evidence type="ECO:0000313" key="2">
    <source>
        <dbReference type="EMBL" id="QMV73582.1"/>
    </source>
</evidence>
<reference evidence="2 3" key="1">
    <citation type="journal article" date="2020" name="G3 (Bethesda)">
        <title>CeMbio - The Caenorhabditis elegans Microbiome Resource.</title>
        <authorList>
            <person name="Dirksen P."/>
            <person name="Assie A."/>
            <person name="Zimmermann J."/>
            <person name="Zhang F."/>
            <person name="Tietje A.M."/>
            <person name="Marsh S.A."/>
            <person name="Felix M.A."/>
            <person name="Shapira M."/>
            <person name="Kaleta C."/>
            <person name="Schulenburg H."/>
            <person name="Samuel B."/>
        </authorList>
    </citation>
    <scope>NUCLEOTIDE SEQUENCE [LARGE SCALE GENOMIC DNA]</scope>
    <source>
        <strain evidence="2 3">BIGb0172</strain>
    </source>
</reference>
<keyword evidence="3" id="KW-1185">Reference proteome</keyword>
<sequence length="275" mass="29785">MKTAKFRVATAGPTVDGRVIKPEWLHDIAETYNRDLMYGARVWMEHERGSTDTSAFNALGDVQSVELQTNNGRLELFATVEALPALVDMNKRGQKIYPSIEVRPNFAQTGKAYLTGLGVTDSPSSVGTQALKFSRNDKEGGALFFTANEEAKLQIEGEDEPSDDKPAVDDGKGDGLSAKFKSLLAKFSDNSKKSDAKHNAMSGQVLEVMTAAQEAIEHGAKVQADLDEKFSKQGTELADLKKDFATLKTKLEGTENHSGQRPPATGKDASELADC</sequence>
<gene>
    <name evidence="2" type="ORF">HS961_12510</name>
</gene>
<dbReference type="AlphaFoldDB" id="A0A7G5EHV7"/>
<dbReference type="RefSeq" id="WP_182322411.1">
    <property type="nucleotide sequence ID" value="NZ_CP058554.1"/>
</dbReference>
<feature type="region of interest" description="Disordered" evidence="1">
    <location>
        <begin position="251"/>
        <end position="275"/>
    </location>
</feature>
<dbReference type="InterPro" id="IPR009228">
    <property type="entry name" value="Capsid_scaffold_GpO"/>
</dbReference>
<name>A0A7G5EHV7_9BURK</name>